<reference evidence="2" key="1">
    <citation type="submission" date="2021-12" db="EMBL/GenBank/DDBJ databases">
        <title>Genome sequence of novel Pectobacterium sp. causing blackleg.</title>
        <authorList>
            <person name="Wang J."/>
        </authorList>
    </citation>
    <scope>NUCLEOTIDE SEQUENCE</scope>
    <source>
        <strain evidence="2">BY21311</strain>
    </source>
</reference>
<dbReference type="Pfam" id="PF00583">
    <property type="entry name" value="Acetyltransf_1"/>
    <property type="match status" value="1"/>
</dbReference>
<dbReference type="Proteomes" id="UP001059272">
    <property type="component" value="Chromosome"/>
</dbReference>
<evidence type="ECO:0000313" key="2">
    <source>
        <dbReference type="EMBL" id="UVO07249.1"/>
    </source>
</evidence>
<dbReference type="InterPro" id="IPR000182">
    <property type="entry name" value="GNAT_dom"/>
</dbReference>
<sequence>MKSRLLGTRHATKTVDVKMICPEDYRKNEKEAGKALDAYTENKLGDRFCFKEKKVSFIYKEDDNVVGRIVGSIFFNYLQIEMVVVDDRYHGKGIGGQLLAAAEKMALEEGCIFVYLESMSFNAPAFYEKKGYKIIEKVENSPLPGESHYFFIKHLKKPLHKTA</sequence>
<dbReference type="AlphaFoldDB" id="A0AAE9NN73"/>
<dbReference type="SUPFAM" id="SSF55729">
    <property type="entry name" value="Acyl-CoA N-acyltransferases (Nat)"/>
    <property type="match status" value="1"/>
</dbReference>
<dbReference type="CDD" id="cd04301">
    <property type="entry name" value="NAT_SF"/>
    <property type="match status" value="1"/>
</dbReference>
<dbReference type="KEGG" id="ppoo:LW347_15235"/>
<evidence type="ECO:0000259" key="1">
    <source>
        <dbReference type="PROSITE" id="PS51186"/>
    </source>
</evidence>
<name>A0AAE9NN73_9GAMM</name>
<organism evidence="2 3">
    <name type="scientific">Pectobacterium polonicum</name>
    <dbReference type="NCBI Taxonomy" id="2485124"/>
    <lineage>
        <taxon>Bacteria</taxon>
        <taxon>Pseudomonadati</taxon>
        <taxon>Pseudomonadota</taxon>
        <taxon>Gammaproteobacteria</taxon>
        <taxon>Enterobacterales</taxon>
        <taxon>Pectobacteriaceae</taxon>
        <taxon>Pectobacterium</taxon>
    </lineage>
</organism>
<dbReference type="GO" id="GO:0016747">
    <property type="term" value="F:acyltransferase activity, transferring groups other than amino-acyl groups"/>
    <property type="evidence" value="ECO:0007669"/>
    <property type="project" value="InterPro"/>
</dbReference>
<accession>A0AAE9NN73</accession>
<dbReference type="InterPro" id="IPR016181">
    <property type="entry name" value="Acyl_CoA_acyltransferase"/>
</dbReference>
<proteinExistence type="predicted"/>
<dbReference type="RefSeq" id="WP_241664899.1">
    <property type="nucleotide sequence ID" value="NZ_CP090065.1"/>
</dbReference>
<protein>
    <submittedName>
        <fullName evidence="2">GNAT family N-acetyltransferase</fullName>
    </submittedName>
</protein>
<dbReference type="PROSITE" id="PS51186">
    <property type="entry name" value="GNAT"/>
    <property type="match status" value="1"/>
</dbReference>
<feature type="domain" description="N-acetyltransferase" evidence="1">
    <location>
        <begin position="12"/>
        <end position="156"/>
    </location>
</feature>
<dbReference type="EMBL" id="CP090065">
    <property type="protein sequence ID" value="UVO07249.1"/>
    <property type="molecule type" value="Genomic_DNA"/>
</dbReference>
<evidence type="ECO:0000313" key="3">
    <source>
        <dbReference type="Proteomes" id="UP001059272"/>
    </source>
</evidence>
<gene>
    <name evidence="2" type="ORF">LW347_15235</name>
</gene>
<dbReference type="Gene3D" id="3.40.630.30">
    <property type="match status" value="1"/>
</dbReference>